<organism evidence="5 6">
    <name type="scientific">Paraglaciecola mesophila</name>
    <dbReference type="NCBI Taxonomy" id="197222"/>
    <lineage>
        <taxon>Bacteria</taxon>
        <taxon>Pseudomonadati</taxon>
        <taxon>Pseudomonadota</taxon>
        <taxon>Gammaproteobacteria</taxon>
        <taxon>Alteromonadales</taxon>
        <taxon>Alteromonadaceae</taxon>
        <taxon>Paraglaciecola</taxon>
    </lineage>
</organism>
<dbReference type="EC" id="2.8.1.-" evidence="5"/>
<keyword evidence="4 5" id="KW-0808">Transferase</keyword>
<evidence type="ECO:0000256" key="2">
    <source>
        <dbReference type="ARBA" id="ARBA00007067"/>
    </source>
</evidence>
<reference evidence="5 6" key="1">
    <citation type="submission" date="2019-12" db="EMBL/GenBank/DDBJ databases">
        <title>Genome sequencing and assembly of endphytes of Porphyra tenera.</title>
        <authorList>
            <person name="Park J.M."/>
            <person name="Shin R."/>
            <person name="Jo S.H."/>
        </authorList>
    </citation>
    <scope>NUCLEOTIDE SEQUENCE [LARGE SCALE GENOMIC DNA]</scope>
    <source>
        <strain evidence="5 6">GPM4</strain>
    </source>
</reference>
<dbReference type="RefSeq" id="WP_160178444.1">
    <property type="nucleotide sequence ID" value="NZ_CP047656.1"/>
</dbReference>
<dbReference type="KEGG" id="pmes:FX988_00805"/>
<dbReference type="NCBIfam" id="TIGR03012">
    <property type="entry name" value="sulf_tusD_dsrE"/>
    <property type="match status" value="1"/>
</dbReference>
<evidence type="ECO:0000256" key="4">
    <source>
        <dbReference type="ARBA" id="ARBA00022679"/>
    </source>
</evidence>
<comment type="similarity">
    <text evidence="2">Belongs to the DsrE/TusD family.</text>
</comment>
<evidence type="ECO:0000256" key="3">
    <source>
        <dbReference type="ARBA" id="ARBA00022490"/>
    </source>
</evidence>
<name>A0A857JFY6_9ALTE</name>
<dbReference type="GO" id="GO:0002143">
    <property type="term" value="P:tRNA wobble position uridine thiolation"/>
    <property type="evidence" value="ECO:0007669"/>
    <property type="project" value="TreeGrafter"/>
</dbReference>
<dbReference type="InterPro" id="IPR017463">
    <property type="entry name" value="Sulphur_relay_TusD/DsrE"/>
</dbReference>
<dbReference type="Pfam" id="PF02635">
    <property type="entry name" value="DsrE"/>
    <property type="match status" value="1"/>
</dbReference>
<dbReference type="PANTHER" id="PTHR34874:SF3">
    <property type="entry name" value="SULFURTRANSFERASE TUSD"/>
    <property type="match status" value="1"/>
</dbReference>
<dbReference type="GO" id="GO:0016783">
    <property type="term" value="F:sulfurtransferase activity"/>
    <property type="evidence" value="ECO:0007669"/>
    <property type="project" value="InterPro"/>
</dbReference>
<keyword evidence="3" id="KW-0963">Cytoplasm</keyword>
<evidence type="ECO:0000256" key="1">
    <source>
        <dbReference type="ARBA" id="ARBA00004496"/>
    </source>
</evidence>
<dbReference type="InterPro" id="IPR027396">
    <property type="entry name" value="DsrEFH-like"/>
</dbReference>
<sequence>MATFGLLVTHAPFEQQHAFTAYRFALSALALGHEIKGVFFYQAGVQNANSYQAGHSDEFNVHQAWVELSAQHGIPLNVCVTAANRRGVINAQDAKDNDRQGFNLTEPFIEVGLGDLVQLSQVSDRVIQF</sequence>
<dbReference type="PANTHER" id="PTHR34874">
    <property type="entry name" value="PROTEIN YCHN"/>
    <property type="match status" value="1"/>
</dbReference>
<dbReference type="OrthoDB" id="9787483at2"/>
<proteinExistence type="inferred from homology"/>
<dbReference type="GO" id="GO:1990228">
    <property type="term" value="C:sulfurtransferase complex"/>
    <property type="evidence" value="ECO:0007669"/>
    <property type="project" value="TreeGrafter"/>
</dbReference>
<comment type="subcellular location">
    <subcellularLocation>
        <location evidence="1">Cytoplasm</location>
    </subcellularLocation>
</comment>
<gene>
    <name evidence="5" type="ORF">FX988_00805</name>
</gene>
<dbReference type="NCBIfam" id="NF001237">
    <property type="entry name" value="PRK00207.1"/>
    <property type="match status" value="1"/>
</dbReference>
<evidence type="ECO:0000313" key="6">
    <source>
        <dbReference type="Proteomes" id="UP000464524"/>
    </source>
</evidence>
<dbReference type="EMBL" id="CP047656">
    <property type="protein sequence ID" value="QHJ10586.1"/>
    <property type="molecule type" value="Genomic_DNA"/>
</dbReference>
<accession>A0A857JFY6</accession>
<evidence type="ECO:0000313" key="5">
    <source>
        <dbReference type="EMBL" id="QHJ10586.1"/>
    </source>
</evidence>
<dbReference type="SUPFAM" id="SSF75169">
    <property type="entry name" value="DsrEFH-like"/>
    <property type="match status" value="1"/>
</dbReference>
<protein>
    <submittedName>
        <fullName evidence="5">Sulfurtransferase TusD</fullName>
        <ecNumber evidence="5">2.8.1.-</ecNumber>
    </submittedName>
</protein>
<dbReference type="Proteomes" id="UP000464524">
    <property type="component" value="Chromosome"/>
</dbReference>
<keyword evidence="6" id="KW-1185">Reference proteome</keyword>
<dbReference type="InterPro" id="IPR003787">
    <property type="entry name" value="Sulphur_relay_DsrE/F-like"/>
</dbReference>
<dbReference type="Gene3D" id="3.40.1260.10">
    <property type="entry name" value="DsrEFH-like"/>
    <property type="match status" value="1"/>
</dbReference>
<dbReference type="GO" id="GO:0097163">
    <property type="term" value="F:sulfur carrier activity"/>
    <property type="evidence" value="ECO:0007669"/>
    <property type="project" value="TreeGrafter"/>
</dbReference>
<dbReference type="AlphaFoldDB" id="A0A857JFY6"/>